<reference evidence="7" key="1">
    <citation type="submission" date="2022-11" db="UniProtKB">
        <authorList>
            <consortium name="WormBaseParasite"/>
        </authorList>
    </citation>
    <scope>IDENTIFICATION</scope>
</reference>
<keyword evidence="6" id="KW-1185">Reference proteome</keyword>
<dbReference type="GO" id="GO:0016020">
    <property type="term" value="C:membrane"/>
    <property type="evidence" value="ECO:0007669"/>
    <property type="project" value="UniProtKB-SubCell"/>
</dbReference>
<dbReference type="WBParaSite" id="PSAMB.scaffold121size75511.g2311.t1">
    <property type="protein sequence ID" value="PSAMB.scaffold121size75511.g2311.t1"/>
    <property type="gene ID" value="PSAMB.scaffold121size75511.g2311"/>
</dbReference>
<evidence type="ECO:0000256" key="5">
    <source>
        <dbReference type="SAM" id="Phobius"/>
    </source>
</evidence>
<organism evidence="6 7">
    <name type="scientific">Plectus sambesii</name>
    <dbReference type="NCBI Taxonomy" id="2011161"/>
    <lineage>
        <taxon>Eukaryota</taxon>
        <taxon>Metazoa</taxon>
        <taxon>Ecdysozoa</taxon>
        <taxon>Nematoda</taxon>
        <taxon>Chromadorea</taxon>
        <taxon>Plectida</taxon>
        <taxon>Plectina</taxon>
        <taxon>Plectoidea</taxon>
        <taxon>Plectidae</taxon>
        <taxon>Plectus</taxon>
    </lineage>
</organism>
<keyword evidence="2 5" id="KW-0812">Transmembrane</keyword>
<proteinExistence type="predicted"/>
<evidence type="ECO:0000256" key="4">
    <source>
        <dbReference type="ARBA" id="ARBA00023136"/>
    </source>
</evidence>
<evidence type="ECO:0000256" key="2">
    <source>
        <dbReference type="ARBA" id="ARBA00022692"/>
    </source>
</evidence>
<keyword evidence="3 5" id="KW-1133">Transmembrane helix</keyword>
<dbReference type="InterPro" id="IPR007237">
    <property type="entry name" value="CD20-like"/>
</dbReference>
<dbReference type="Pfam" id="PF04103">
    <property type="entry name" value="CD20"/>
    <property type="match status" value="1"/>
</dbReference>
<comment type="subcellular location">
    <subcellularLocation>
        <location evidence="1">Membrane</location>
        <topology evidence="1">Multi-pass membrane protein</topology>
    </subcellularLocation>
</comment>
<feature type="transmembrane region" description="Helical" evidence="5">
    <location>
        <begin position="187"/>
        <end position="206"/>
    </location>
</feature>
<dbReference type="Proteomes" id="UP000887566">
    <property type="component" value="Unplaced"/>
</dbReference>
<name>A0A914USB4_9BILA</name>
<sequence>MTRIGGPDQPASTRKQPPSILNGISYSNIGDEQRLNQLSPALVRLHSQLKALAQCHVVLGLIILILSALADYVSSRINTLRFIGMHECCAFYFMVTGIVGICGAASYRRGLVIAFLVMCLHAAVIFVPIIVIASSFDIHFYQHECWGQCDWPLLATSLPKDSRCQILCGEAIDENRRTTMTRLGTDYRLDAGIIAAALIEFFLSWVTAALCFRGVCELCGLVDRSALNQIVEITMLKRPADEEQKLSDPEPSTSVQMT</sequence>
<feature type="transmembrane region" description="Helical" evidence="5">
    <location>
        <begin position="51"/>
        <end position="69"/>
    </location>
</feature>
<evidence type="ECO:0000313" key="7">
    <source>
        <dbReference type="WBParaSite" id="PSAMB.scaffold121size75511.g2311.t1"/>
    </source>
</evidence>
<keyword evidence="4 5" id="KW-0472">Membrane</keyword>
<protein>
    <submittedName>
        <fullName evidence="7">Uncharacterized protein</fullName>
    </submittedName>
</protein>
<accession>A0A914USB4</accession>
<evidence type="ECO:0000313" key="6">
    <source>
        <dbReference type="Proteomes" id="UP000887566"/>
    </source>
</evidence>
<feature type="transmembrane region" description="Helical" evidence="5">
    <location>
        <begin position="89"/>
        <end position="107"/>
    </location>
</feature>
<evidence type="ECO:0000256" key="3">
    <source>
        <dbReference type="ARBA" id="ARBA00022989"/>
    </source>
</evidence>
<dbReference type="AlphaFoldDB" id="A0A914USB4"/>
<feature type="transmembrane region" description="Helical" evidence="5">
    <location>
        <begin position="113"/>
        <end position="133"/>
    </location>
</feature>
<evidence type="ECO:0000256" key="1">
    <source>
        <dbReference type="ARBA" id="ARBA00004141"/>
    </source>
</evidence>